<gene>
    <name evidence="3" type="ORF">BKD89_05025</name>
</gene>
<protein>
    <recommendedName>
        <fullName evidence="5">AAA family ATPase</fullName>
    </recommendedName>
</protein>
<evidence type="ECO:0000313" key="4">
    <source>
        <dbReference type="Proteomes" id="UP000273278"/>
    </source>
</evidence>
<dbReference type="OMA" id="RPEIYFF"/>
<dbReference type="EMBL" id="CP017686">
    <property type="protein sequence ID" value="AYQ55166.1"/>
    <property type="molecule type" value="Genomic_DNA"/>
</dbReference>
<dbReference type="InterPro" id="IPR025420">
    <property type="entry name" value="DUF4143"/>
</dbReference>
<dbReference type="InterPro" id="IPR041682">
    <property type="entry name" value="AAA_14"/>
</dbReference>
<evidence type="ECO:0000259" key="1">
    <source>
        <dbReference type="Pfam" id="PF13173"/>
    </source>
</evidence>
<dbReference type="AlphaFoldDB" id="A0A3G3IH62"/>
<dbReference type="RefSeq" id="WP_015504908.1">
    <property type="nucleotide sequence ID" value="NZ_CP017686.1"/>
</dbReference>
<evidence type="ECO:0000313" key="3">
    <source>
        <dbReference type="EMBL" id="AYQ55166.1"/>
    </source>
</evidence>
<evidence type="ECO:0008006" key="5">
    <source>
        <dbReference type="Google" id="ProtNLM"/>
    </source>
</evidence>
<reference evidence="3 4" key="1">
    <citation type="submission" date="2016-10" db="EMBL/GenBank/DDBJ databases">
        <title>Complete genome of the TMA-utilizing, human hosted archaeon Methanomethylophilus alvus Gen. nov, sp. nov., strain Mx-05, derived from a pure culture.</title>
        <authorList>
            <person name="Brugere J.-F."/>
            <person name="Ben Hania W."/>
            <person name="Chaudhary P.P."/>
            <person name="Gaci N."/>
            <person name="Borrel G."/>
            <person name="Cao Van Tuat L."/>
            <person name="Fardeau M.-L."/>
            <person name="Harris H.M.B."/>
            <person name="O'Toole P.W."/>
            <person name="Ollivier B."/>
        </authorList>
    </citation>
    <scope>NUCLEOTIDE SEQUENCE [LARGE SCALE GENOMIC DNA]</scope>
    <source>
        <strain evidence="3 4">Mx-05</strain>
    </source>
</reference>
<dbReference type="Pfam" id="PF13635">
    <property type="entry name" value="DUF4143"/>
    <property type="match status" value="1"/>
</dbReference>
<name>A0A3G3IH62_9ARCH</name>
<dbReference type="GeneID" id="41321805"/>
<organism evidence="3 4">
    <name type="scientific">Methanomethylophilus alvi</name>
    <dbReference type="NCBI Taxonomy" id="1291540"/>
    <lineage>
        <taxon>Archaea</taxon>
        <taxon>Methanobacteriati</taxon>
        <taxon>Thermoplasmatota</taxon>
        <taxon>Thermoplasmata</taxon>
        <taxon>Methanomassiliicoccales</taxon>
        <taxon>Methanomethylophilaceae</taxon>
        <taxon>Methanomethylophilus</taxon>
    </lineage>
</organism>
<dbReference type="Pfam" id="PF13173">
    <property type="entry name" value="AAA_14"/>
    <property type="match status" value="1"/>
</dbReference>
<accession>A0A3G3IH62</accession>
<evidence type="ECO:0000259" key="2">
    <source>
        <dbReference type="Pfam" id="PF13635"/>
    </source>
</evidence>
<dbReference type="PANTHER" id="PTHR43566">
    <property type="entry name" value="CONSERVED PROTEIN"/>
    <property type="match status" value="1"/>
</dbReference>
<feature type="domain" description="AAA" evidence="1">
    <location>
        <begin position="27"/>
        <end position="139"/>
    </location>
</feature>
<proteinExistence type="predicted"/>
<sequence length="424" mass="47509">MTSSTERYRPRLVDRRLEDVLRICGAVNLKGPRWCGKTWSARNLCNSAVCLDGPGGDDRNRSLALMDPSLVLEGDSPRLIDEWQEVPSIWDAVRQRVDDDVRKGLFILAGSSVPDRGDFIHSGVGRMMDIRMDTMTLSERGLSDGKVSLRGLFDLPDISVRTRGPDYRDLVDMTVHGGWPAALSLDADGSMELAGRYLEELVSDHIHLDGTVRNGVKMRRLMHSLALSESRVVSKKALYRIASEGGTMAYNTFDGYLDVLVRSYIVEWQPAFDPGMRSYVRVGKMPKLHLSDPSLAAVALGTDLRSYYRDPVSFGPLFESLCEHDLRIYADTFGGRLYHYRDGDGKEIDAIVELPDGRWGAFEIKLGANEIEKGAKSLLDIDRKIRNQENGRPPEFLCVVCGLTDYAYRRPDGVYVVPITSLRE</sequence>
<feature type="domain" description="DUF4143" evidence="2">
    <location>
        <begin position="210"/>
        <end position="366"/>
    </location>
</feature>
<dbReference type="Proteomes" id="UP000273278">
    <property type="component" value="Chromosome"/>
</dbReference>
<dbReference type="PANTHER" id="PTHR43566:SF2">
    <property type="entry name" value="DUF4143 DOMAIN-CONTAINING PROTEIN"/>
    <property type="match status" value="1"/>
</dbReference>